<sequence length="1605" mass="178396">QRRLDDPINSDVACHATDHRGLTPSLVSHEGKEQTSRHSIIGQGRSPDNSQQDKDSDAYTEHSLQLVSSAVDHQKRGGDSGGGCISSSSNSNTCGQHHGDITSSQPSRLTLTQPPQSADAAVLPPTRAHHYVAPPHEPGARDSTSDNQCLHAPISTNVTPYINQEFYQRPPPPLFAATTEDTTSRSATTSSTGSPNTDSILSSRDPLSKCGLVIALTGDPVGVDIRIVKNTDGKLVKVQDERPIRYLESQIENSSCVPKISERRQSNEFTENKEEFRSVKRPYIKDLDRGKLSSYENYIESDEGNSDVSCVGLLNFDKTGESDSDVEYNEQRKRRLSEACKDIARAFDALPTPQEENILNSPLKVCKVPINFREKTPRKYKDQEIEACLSDDSEVQEQIKHRLIRVRSCNSPASEDDRRNSVYDNFCTEDSSCECGQCLTSDADEDTAMSKAPYLAKPTKKAGKKDITSDCEDDGFRTDVGDGCRTDEFDPISSGDDDNDYDDDYCQTEDCGDDCDYCSGDDAEDEQDKEDMTCYYCRNAPSITAGCKHPGVITNGILRSYGSHDRNNDRSGEKYRVTRQRPLVLQAAIQRRRLSRRGLVAIRESSITSDENISEEESYDGSNCDISSSWKFGLHQDIPSSRSSTLKSVKSEISTSSAPMERARISAKEKSNSLPMDMTRSLSGVEALRQQADSNLLRYPSTSEEESGSVRSLGLRLPPRPPRGTKVRTLPSSSPPTSLGSAHSSATHLQSLTTITPRPCMGLQCLQQRSPNTPKNLHASGLPVVPRTQVAPRSPSNPNPPYGFPIVDGNALLCPSSPSLPGRSTPSPVNVSNTSTAEGRAPSSPRVSSRAGALVTRNFSISDDESSGRWTGGRRHVTITRHESVYKEVAEHGYVLPPGSPVDPYWLTWKLGVLQKTVEDVSGRLEDAEKTVATWGPIPQDSNLADQHAHNVRKFREGLADLQRGVDDVNDQAARFSAHNVPLTPNNSAKLHDLNNRWKTLETTVNDRWRQVLGRSREVTPLTPAQLASSVAPPWERATTSNKVPYYINHEQESTHWDHPLMMEMLDELTEFNHIKFSAYRTATKLRVLQKKLALDHAKMQMATDLFDEHGLRGQNDRLIDVNDMVVVLSALYANISADHPEINTTVAMDLCLNWLLNVYDSQRTGQMRVLSFKIGLVCLCRGHLEEKYRYMFRLIADPNRMVDQRKLGLLLHDCVQVPRQLGEVAAFGGSNIEPSVRSCFTKAGKDRETVEAVHFLSWVQQEPQSLVWLAVLHRVAASESIQHQVKCNICKTYPIIGLRYRCLKCLSFDMCQKCFFDGRSGKSHKVTHPMHEYCTATTAGEDVKDFTKALKNKFKSKRSLQKHTKKGYLPVQTVLEGDALESPSPSPQHNVTSQDMHSRLEAYASRLAEVELRTNSNSTPDSEDEHGLIAQYCQSLSSSDAPLPVPRSPIQIMAAVDADQKDELEQMIRDLEDENRVLQAEYDRLKSQQPIGSPPDDLTNQRSETEMLAEAKLLRQHKGRLEARMGILEEHNRQLEAQLHRLRQLLGEPGGLSSPNKSGTLQTKSVTASQLAMDSPAKINGHSNQGVFKIFCEAMFHIIHFLNN</sequence>
<dbReference type="Pfam" id="PF09069">
    <property type="entry name" value="EF-hand_3"/>
    <property type="match status" value="1"/>
</dbReference>
<dbReference type="InterPro" id="IPR050774">
    <property type="entry name" value="KCMF1/Dystrophin"/>
</dbReference>
<proteinExistence type="predicted"/>
<keyword evidence="10" id="KW-0009">Actin-binding</keyword>
<feature type="region of interest" description="Disordered" evidence="14">
    <location>
        <begin position="175"/>
        <end position="202"/>
    </location>
</feature>
<feature type="non-terminal residue" evidence="17">
    <location>
        <position position="1605"/>
    </location>
</feature>
<dbReference type="GO" id="GO:0005856">
    <property type="term" value="C:cytoskeleton"/>
    <property type="evidence" value="ECO:0007669"/>
    <property type="project" value="UniProtKB-SubCell"/>
</dbReference>
<dbReference type="GO" id="GO:0016010">
    <property type="term" value="C:dystrophin-associated glycoprotein complex"/>
    <property type="evidence" value="ECO:0007669"/>
    <property type="project" value="UniProtKB-ARBA"/>
</dbReference>
<dbReference type="InterPro" id="IPR015153">
    <property type="entry name" value="EF-hand_dom_typ1"/>
</dbReference>
<dbReference type="SUPFAM" id="SSF47473">
    <property type="entry name" value="EF-hand"/>
    <property type="match status" value="2"/>
</dbReference>
<evidence type="ECO:0000313" key="17">
    <source>
        <dbReference type="EMBL" id="CAL4058547.1"/>
    </source>
</evidence>
<dbReference type="GO" id="GO:0008270">
    <property type="term" value="F:zinc ion binding"/>
    <property type="evidence" value="ECO:0007669"/>
    <property type="project" value="UniProtKB-KW"/>
</dbReference>
<gene>
    <name evidence="17" type="ORF">MNOR_LOCUS10</name>
</gene>
<keyword evidence="13" id="KW-0175">Coiled coil</keyword>
<feature type="domain" description="WW" evidence="15">
    <location>
        <begin position="1029"/>
        <end position="1062"/>
    </location>
</feature>
<dbReference type="EMBL" id="CAXKWB010000002">
    <property type="protein sequence ID" value="CAL4058547.1"/>
    <property type="molecule type" value="Genomic_DNA"/>
</dbReference>
<accession>A0AAV2PJ25</accession>
<feature type="region of interest" description="Disordered" evidence="14">
    <location>
        <begin position="640"/>
        <end position="676"/>
    </location>
</feature>
<dbReference type="Pfam" id="PF00435">
    <property type="entry name" value="Spectrin"/>
    <property type="match status" value="1"/>
</dbReference>
<dbReference type="InterPro" id="IPR000433">
    <property type="entry name" value="Znf_ZZ"/>
</dbReference>
<evidence type="ECO:0000259" key="16">
    <source>
        <dbReference type="PROSITE" id="PS50135"/>
    </source>
</evidence>
<feature type="coiled-coil region" evidence="13">
    <location>
        <begin position="1519"/>
        <end position="1549"/>
    </location>
</feature>
<feature type="region of interest" description="Disordered" evidence="14">
    <location>
        <begin position="696"/>
        <end position="747"/>
    </location>
</feature>
<dbReference type="Gene3D" id="3.30.60.90">
    <property type="match status" value="1"/>
</dbReference>
<evidence type="ECO:0000256" key="13">
    <source>
        <dbReference type="SAM" id="Coils"/>
    </source>
</evidence>
<dbReference type="InterPro" id="IPR015154">
    <property type="entry name" value="EF-hand_dom_typ2"/>
</dbReference>
<evidence type="ECO:0000256" key="3">
    <source>
        <dbReference type="ARBA" id="ARBA00022475"/>
    </source>
</evidence>
<dbReference type="CDD" id="cd00201">
    <property type="entry name" value="WW"/>
    <property type="match status" value="1"/>
</dbReference>
<evidence type="ECO:0000256" key="11">
    <source>
        <dbReference type="ARBA" id="ARBA00023212"/>
    </source>
</evidence>
<dbReference type="PROSITE" id="PS50020">
    <property type="entry name" value="WW_DOMAIN_2"/>
    <property type="match status" value="1"/>
</dbReference>
<feature type="compositionally biased region" description="Low complexity" evidence="14">
    <location>
        <begin position="85"/>
        <end position="95"/>
    </location>
</feature>
<evidence type="ECO:0000256" key="7">
    <source>
        <dbReference type="ARBA" id="ARBA00022833"/>
    </source>
</evidence>
<keyword evidence="18" id="KW-1185">Reference proteome</keyword>
<dbReference type="GO" id="GO:0042383">
    <property type="term" value="C:sarcolemma"/>
    <property type="evidence" value="ECO:0007669"/>
    <property type="project" value="UniProtKB-SubCell"/>
</dbReference>
<feature type="region of interest" description="Disordered" evidence="14">
    <location>
        <begin position="1"/>
        <end position="151"/>
    </location>
</feature>
<evidence type="ECO:0000256" key="6">
    <source>
        <dbReference type="ARBA" id="ARBA00022771"/>
    </source>
</evidence>
<dbReference type="SUPFAM" id="SSF46966">
    <property type="entry name" value="Spectrin repeat"/>
    <property type="match status" value="1"/>
</dbReference>
<evidence type="ECO:0000256" key="4">
    <source>
        <dbReference type="ARBA" id="ARBA00022490"/>
    </source>
</evidence>
<feature type="coiled-coil region" evidence="13">
    <location>
        <begin position="1455"/>
        <end position="1489"/>
    </location>
</feature>
<protein>
    <recommendedName>
        <fullName evidence="19">Dystrophin</fullName>
    </recommendedName>
</protein>
<keyword evidence="4" id="KW-0963">Cytoplasm</keyword>
<dbReference type="GO" id="GO:0099536">
    <property type="term" value="P:synaptic signaling"/>
    <property type="evidence" value="ECO:0007669"/>
    <property type="project" value="TreeGrafter"/>
</dbReference>
<evidence type="ECO:0000256" key="5">
    <source>
        <dbReference type="ARBA" id="ARBA00022723"/>
    </source>
</evidence>
<keyword evidence="5" id="KW-0479">Metal-binding</keyword>
<keyword evidence="6 12" id="KW-0863">Zinc-finger</keyword>
<dbReference type="PROSITE" id="PS01357">
    <property type="entry name" value="ZF_ZZ_1"/>
    <property type="match status" value="1"/>
</dbReference>
<feature type="compositionally biased region" description="Low complexity" evidence="14">
    <location>
        <begin position="839"/>
        <end position="851"/>
    </location>
</feature>
<dbReference type="InterPro" id="IPR002017">
    <property type="entry name" value="Spectrin_repeat"/>
</dbReference>
<feature type="non-terminal residue" evidence="17">
    <location>
        <position position="1"/>
    </location>
</feature>
<dbReference type="Gene3D" id="2.20.70.10">
    <property type="match status" value="1"/>
</dbReference>
<organism evidence="17 18">
    <name type="scientific">Meganyctiphanes norvegica</name>
    <name type="common">Northern krill</name>
    <name type="synonym">Thysanopoda norvegica</name>
    <dbReference type="NCBI Taxonomy" id="48144"/>
    <lineage>
        <taxon>Eukaryota</taxon>
        <taxon>Metazoa</taxon>
        <taxon>Ecdysozoa</taxon>
        <taxon>Arthropoda</taxon>
        <taxon>Crustacea</taxon>
        <taxon>Multicrustacea</taxon>
        <taxon>Malacostraca</taxon>
        <taxon>Eumalacostraca</taxon>
        <taxon>Eucarida</taxon>
        <taxon>Euphausiacea</taxon>
        <taxon>Euphausiidae</taxon>
        <taxon>Meganyctiphanes</taxon>
    </lineage>
</organism>
<dbReference type="GO" id="GO:0050804">
    <property type="term" value="P:modulation of chemical synaptic transmission"/>
    <property type="evidence" value="ECO:0007669"/>
    <property type="project" value="UniProtKB-ARBA"/>
</dbReference>
<keyword evidence="11" id="KW-0206">Cytoskeleton</keyword>
<evidence type="ECO:0000256" key="10">
    <source>
        <dbReference type="ARBA" id="ARBA00023203"/>
    </source>
</evidence>
<dbReference type="Proteomes" id="UP001497623">
    <property type="component" value="Unassembled WGS sequence"/>
</dbReference>
<dbReference type="SMART" id="SM00150">
    <property type="entry name" value="SPEC"/>
    <property type="match status" value="1"/>
</dbReference>
<dbReference type="InterPro" id="IPR018159">
    <property type="entry name" value="Spectrin/alpha-actinin"/>
</dbReference>
<evidence type="ECO:0000256" key="2">
    <source>
        <dbReference type="ARBA" id="ARBA00004278"/>
    </source>
</evidence>
<dbReference type="Pfam" id="PF09068">
    <property type="entry name" value="EF-hand_2"/>
    <property type="match status" value="1"/>
</dbReference>
<dbReference type="CDD" id="cd02334">
    <property type="entry name" value="ZZ_dystrophin"/>
    <property type="match status" value="1"/>
</dbReference>
<dbReference type="Pfam" id="PF00569">
    <property type="entry name" value="ZZ"/>
    <property type="match status" value="1"/>
</dbReference>
<dbReference type="SMART" id="SM00291">
    <property type="entry name" value="ZnF_ZZ"/>
    <property type="match status" value="1"/>
</dbReference>
<dbReference type="InterPro" id="IPR043145">
    <property type="entry name" value="Znf_ZZ_sf"/>
</dbReference>
<feature type="domain" description="ZZ-type" evidence="16">
    <location>
        <begin position="1283"/>
        <end position="1339"/>
    </location>
</feature>
<evidence type="ECO:0000256" key="9">
    <source>
        <dbReference type="ARBA" id="ARBA00023136"/>
    </source>
</evidence>
<dbReference type="SMART" id="SM00456">
    <property type="entry name" value="WW"/>
    <property type="match status" value="1"/>
</dbReference>
<feature type="compositionally biased region" description="Basic and acidic residues" evidence="14">
    <location>
        <begin position="51"/>
        <end position="60"/>
    </location>
</feature>
<dbReference type="GO" id="GO:0003779">
    <property type="term" value="F:actin binding"/>
    <property type="evidence" value="ECO:0007669"/>
    <property type="project" value="UniProtKB-KW"/>
</dbReference>
<dbReference type="InterPro" id="IPR036020">
    <property type="entry name" value="WW_dom_sf"/>
</dbReference>
<evidence type="ECO:0000313" key="18">
    <source>
        <dbReference type="Proteomes" id="UP001497623"/>
    </source>
</evidence>
<dbReference type="SUPFAM" id="SSF51045">
    <property type="entry name" value="WW domain"/>
    <property type="match status" value="1"/>
</dbReference>
<dbReference type="GO" id="GO:0046716">
    <property type="term" value="P:muscle cell cellular homeostasis"/>
    <property type="evidence" value="ECO:0007669"/>
    <property type="project" value="UniProtKB-ARBA"/>
</dbReference>
<evidence type="ECO:0000259" key="15">
    <source>
        <dbReference type="PROSITE" id="PS50020"/>
    </source>
</evidence>
<evidence type="ECO:0008006" key="19">
    <source>
        <dbReference type="Google" id="ProtNLM"/>
    </source>
</evidence>
<dbReference type="PANTHER" id="PTHR12268">
    <property type="entry name" value="E3 UBIQUITIN-PROTEIN LIGASE KCMF1"/>
    <property type="match status" value="1"/>
</dbReference>
<dbReference type="PROSITE" id="PS50135">
    <property type="entry name" value="ZF_ZZ_2"/>
    <property type="match status" value="1"/>
</dbReference>
<keyword evidence="8" id="KW-0106">Calcium</keyword>
<dbReference type="CDD" id="cd16242">
    <property type="entry name" value="EFh_DMD_like"/>
    <property type="match status" value="1"/>
</dbReference>
<evidence type="ECO:0000256" key="14">
    <source>
        <dbReference type="SAM" id="MobiDB-lite"/>
    </source>
</evidence>
<feature type="compositionally biased region" description="Low complexity" evidence="14">
    <location>
        <begin position="731"/>
        <end position="745"/>
    </location>
</feature>
<reference evidence="17 18" key="1">
    <citation type="submission" date="2024-05" db="EMBL/GenBank/DDBJ databases">
        <authorList>
            <person name="Wallberg A."/>
        </authorList>
    </citation>
    <scope>NUCLEOTIDE SEQUENCE [LARGE SCALE GENOMIC DNA]</scope>
</reference>
<feature type="region of interest" description="Disordered" evidence="14">
    <location>
        <begin position="815"/>
        <end position="851"/>
    </location>
</feature>
<dbReference type="Gene3D" id="1.20.58.60">
    <property type="match status" value="1"/>
</dbReference>
<keyword evidence="7" id="KW-0862">Zinc</keyword>
<keyword evidence="3" id="KW-1003">Cell membrane</keyword>
<evidence type="ECO:0000256" key="1">
    <source>
        <dbReference type="ARBA" id="ARBA00004245"/>
    </source>
</evidence>
<dbReference type="InterPro" id="IPR011992">
    <property type="entry name" value="EF-hand-dom_pair"/>
</dbReference>
<name>A0AAV2PJ25_MEGNR</name>
<dbReference type="InterPro" id="IPR001202">
    <property type="entry name" value="WW_dom"/>
</dbReference>
<dbReference type="SUPFAM" id="SSF57850">
    <property type="entry name" value="RING/U-box"/>
    <property type="match status" value="1"/>
</dbReference>
<dbReference type="Gene3D" id="1.10.238.10">
    <property type="entry name" value="EF-hand"/>
    <property type="match status" value="2"/>
</dbReference>
<dbReference type="PANTHER" id="PTHR12268:SF14">
    <property type="entry name" value="DYSTROPHIN-1"/>
    <property type="match status" value="1"/>
</dbReference>
<feature type="compositionally biased region" description="Polar residues" evidence="14">
    <location>
        <begin position="816"/>
        <end position="837"/>
    </location>
</feature>
<feature type="compositionally biased region" description="Low complexity" evidence="14">
    <location>
        <begin position="176"/>
        <end position="194"/>
    </location>
</feature>
<evidence type="ECO:0000256" key="12">
    <source>
        <dbReference type="PROSITE-ProRule" id="PRU00228"/>
    </source>
</evidence>
<comment type="caution">
    <text evidence="17">The sequence shown here is derived from an EMBL/GenBank/DDBJ whole genome shotgun (WGS) entry which is preliminary data.</text>
</comment>
<feature type="compositionally biased region" description="Polar residues" evidence="14">
    <location>
        <begin position="101"/>
        <end position="116"/>
    </location>
</feature>
<evidence type="ECO:0000256" key="8">
    <source>
        <dbReference type="ARBA" id="ARBA00022837"/>
    </source>
</evidence>
<feature type="compositionally biased region" description="Basic and acidic residues" evidence="14">
    <location>
        <begin position="661"/>
        <end position="671"/>
    </location>
</feature>
<comment type="subcellular location">
    <subcellularLocation>
        <location evidence="2">Cell membrane</location>
        <location evidence="2">Sarcolemma</location>
        <topology evidence="2">Peripheral membrane protein</topology>
        <orientation evidence="2">Cytoplasmic side</orientation>
    </subcellularLocation>
    <subcellularLocation>
        <location evidence="1">Cytoplasm</location>
        <location evidence="1">Cytoskeleton</location>
    </subcellularLocation>
</comment>
<dbReference type="GO" id="GO:0005737">
    <property type="term" value="C:cytoplasm"/>
    <property type="evidence" value="ECO:0007669"/>
    <property type="project" value="UniProtKB-ARBA"/>
</dbReference>
<keyword evidence="9" id="KW-0472">Membrane</keyword>
<dbReference type="GO" id="GO:0045202">
    <property type="term" value="C:synapse"/>
    <property type="evidence" value="ECO:0007669"/>
    <property type="project" value="GOC"/>
</dbReference>